<dbReference type="Pfam" id="PF02365">
    <property type="entry name" value="NAM"/>
    <property type="match status" value="1"/>
</dbReference>
<dbReference type="GO" id="GO:0003677">
    <property type="term" value="F:DNA binding"/>
    <property type="evidence" value="ECO:0007669"/>
    <property type="project" value="UniProtKB-KW"/>
</dbReference>
<feature type="domain" description="NAC" evidence="5">
    <location>
        <begin position="14"/>
        <end position="163"/>
    </location>
</feature>
<organism evidence="6 7">
    <name type="scientific">Actinidia chinensis var. chinensis</name>
    <name type="common">Chinese soft-hair kiwi</name>
    <dbReference type="NCBI Taxonomy" id="1590841"/>
    <lineage>
        <taxon>Eukaryota</taxon>
        <taxon>Viridiplantae</taxon>
        <taxon>Streptophyta</taxon>
        <taxon>Embryophyta</taxon>
        <taxon>Tracheophyta</taxon>
        <taxon>Spermatophyta</taxon>
        <taxon>Magnoliopsida</taxon>
        <taxon>eudicotyledons</taxon>
        <taxon>Gunneridae</taxon>
        <taxon>Pentapetalae</taxon>
        <taxon>asterids</taxon>
        <taxon>Ericales</taxon>
        <taxon>Actinidiaceae</taxon>
        <taxon>Actinidia</taxon>
    </lineage>
</organism>
<dbReference type="PANTHER" id="PTHR31719:SF164">
    <property type="entry name" value="NAC DOMAIN-CONTAINING PROTEIN"/>
    <property type="match status" value="1"/>
</dbReference>
<evidence type="ECO:0000259" key="5">
    <source>
        <dbReference type="PROSITE" id="PS51005"/>
    </source>
</evidence>
<keyword evidence="2" id="KW-0238">DNA-binding</keyword>
<accession>A0A2R6RH71</accession>
<reference evidence="7" key="2">
    <citation type="journal article" date="2018" name="BMC Genomics">
        <title>A manually annotated Actinidia chinensis var. chinensis (kiwifruit) genome highlights the challenges associated with draft genomes and gene prediction in plants.</title>
        <authorList>
            <person name="Pilkington S.M."/>
            <person name="Crowhurst R."/>
            <person name="Hilario E."/>
            <person name="Nardozza S."/>
            <person name="Fraser L."/>
            <person name="Peng Y."/>
            <person name="Gunaseelan K."/>
            <person name="Simpson R."/>
            <person name="Tahir J."/>
            <person name="Deroles S.C."/>
            <person name="Templeton K."/>
            <person name="Luo Z."/>
            <person name="Davy M."/>
            <person name="Cheng C."/>
            <person name="McNeilage M."/>
            <person name="Scaglione D."/>
            <person name="Liu Y."/>
            <person name="Zhang Q."/>
            <person name="Datson P."/>
            <person name="De Silva N."/>
            <person name="Gardiner S.E."/>
            <person name="Bassett H."/>
            <person name="Chagne D."/>
            <person name="McCallum J."/>
            <person name="Dzierzon H."/>
            <person name="Deng C."/>
            <person name="Wang Y.Y."/>
            <person name="Barron L."/>
            <person name="Manako K."/>
            <person name="Bowen J."/>
            <person name="Foster T.M."/>
            <person name="Erridge Z.A."/>
            <person name="Tiffin H."/>
            <person name="Waite C.N."/>
            <person name="Davies K.M."/>
            <person name="Grierson E.P."/>
            <person name="Laing W.A."/>
            <person name="Kirk R."/>
            <person name="Chen X."/>
            <person name="Wood M."/>
            <person name="Montefiori M."/>
            <person name="Brummell D.A."/>
            <person name="Schwinn K.E."/>
            <person name="Catanach A."/>
            <person name="Fullerton C."/>
            <person name="Li D."/>
            <person name="Meiyalaghan S."/>
            <person name="Nieuwenhuizen N."/>
            <person name="Read N."/>
            <person name="Prakash R."/>
            <person name="Hunter D."/>
            <person name="Zhang H."/>
            <person name="McKenzie M."/>
            <person name="Knabel M."/>
            <person name="Harris A."/>
            <person name="Allan A.C."/>
            <person name="Gleave A."/>
            <person name="Chen A."/>
            <person name="Janssen B.J."/>
            <person name="Plunkett B."/>
            <person name="Ampomah-Dwamena C."/>
            <person name="Voogd C."/>
            <person name="Leif D."/>
            <person name="Lafferty D."/>
            <person name="Souleyre E.J.F."/>
            <person name="Varkonyi-Gasic E."/>
            <person name="Gambi F."/>
            <person name="Hanley J."/>
            <person name="Yao J.L."/>
            <person name="Cheung J."/>
            <person name="David K.M."/>
            <person name="Warren B."/>
            <person name="Marsh K."/>
            <person name="Snowden K.C."/>
            <person name="Lin-Wang K."/>
            <person name="Brian L."/>
            <person name="Martinez-Sanchez M."/>
            <person name="Wang M."/>
            <person name="Ileperuma N."/>
            <person name="Macnee N."/>
            <person name="Campin R."/>
            <person name="McAtee P."/>
            <person name="Drummond R.S.M."/>
            <person name="Espley R.V."/>
            <person name="Ireland H.S."/>
            <person name="Wu R."/>
            <person name="Atkinson R.G."/>
            <person name="Karunairetnam S."/>
            <person name="Bulley S."/>
            <person name="Chunkath S."/>
            <person name="Hanley Z."/>
            <person name="Storey R."/>
            <person name="Thrimawithana A.H."/>
            <person name="Thomson S."/>
            <person name="David C."/>
            <person name="Testolin R."/>
            <person name="Huang H."/>
            <person name="Hellens R.P."/>
            <person name="Schaffer R.J."/>
        </authorList>
    </citation>
    <scope>NUCLEOTIDE SEQUENCE [LARGE SCALE GENOMIC DNA]</scope>
    <source>
        <strain evidence="7">cv. Red5</strain>
    </source>
</reference>
<keyword evidence="1" id="KW-0805">Transcription regulation</keyword>
<dbReference type="AlphaFoldDB" id="A0A2R6RH71"/>
<keyword evidence="3" id="KW-0804">Transcription</keyword>
<evidence type="ECO:0000313" key="6">
    <source>
        <dbReference type="EMBL" id="PSS29375.1"/>
    </source>
</evidence>
<evidence type="ECO:0000256" key="1">
    <source>
        <dbReference type="ARBA" id="ARBA00023015"/>
    </source>
</evidence>
<dbReference type="SUPFAM" id="SSF101941">
    <property type="entry name" value="NAC domain"/>
    <property type="match status" value="1"/>
</dbReference>
<keyword evidence="7" id="KW-1185">Reference proteome</keyword>
<name>A0A2R6RH71_ACTCC</name>
<dbReference type="Gramene" id="PSS29375">
    <property type="protein sequence ID" value="PSS29375"/>
    <property type="gene ID" value="CEY00_Acc06991"/>
</dbReference>
<evidence type="ECO:0000313" key="7">
    <source>
        <dbReference type="Proteomes" id="UP000241394"/>
    </source>
</evidence>
<keyword evidence="4" id="KW-0539">Nucleus</keyword>
<reference evidence="6 7" key="1">
    <citation type="submission" date="2017-07" db="EMBL/GenBank/DDBJ databases">
        <title>An improved, manually edited Actinidia chinensis var. chinensis (kiwifruit) genome highlights the challenges associated with draft genomes and gene prediction in plants.</title>
        <authorList>
            <person name="Pilkington S."/>
            <person name="Crowhurst R."/>
            <person name="Hilario E."/>
            <person name="Nardozza S."/>
            <person name="Fraser L."/>
            <person name="Peng Y."/>
            <person name="Gunaseelan K."/>
            <person name="Simpson R."/>
            <person name="Tahir J."/>
            <person name="Deroles S."/>
            <person name="Templeton K."/>
            <person name="Luo Z."/>
            <person name="Davy M."/>
            <person name="Cheng C."/>
            <person name="Mcneilage M."/>
            <person name="Scaglione D."/>
            <person name="Liu Y."/>
            <person name="Zhang Q."/>
            <person name="Datson P."/>
            <person name="De Silva N."/>
            <person name="Gardiner S."/>
            <person name="Bassett H."/>
            <person name="Chagne D."/>
            <person name="Mccallum J."/>
            <person name="Dzierzon H."/>
            <person name="Deng C."/>
            <person name="Wang Y.-Y."/>
            <person name="Barron N."/>
            <person name="Manako K."/>
            <person name="Bowen J."/>
            <person name="Foster T."/>
            <person name="Erridge Z."/>
            <person name="Tiffin H."/>
            <person name="Waite C."/>
            <person name="Davies K."/>
            <person name="Grierson E."/>
            <person name="Laing W."/>
            <person name="Kirk R."/>
            <person name="Chen X."/>
            <person name="Wood M."/>
            <person name="Montefiori M."/>
            <person name="Brummell D."/>
            <person name="Schwinn K."/>
            <person name="Catanach A."/>
            <person name="Fullerton C."/>
            <person name="Li D."/>
            <person name="Meiyalaghan S."/>
            <person name="Nieuwenhuizen N."/>
            <person name="Read N."/>
            <person name="Prakash R."/>
            <person name="Hunter D."/>
            <person name="Zhang H."/>
            <person name="Mckenzie M."/>
            <person name="Knabel M."/>
            <person name="Harris A."/>
            <person name="Allan A."/>
            <person name="Chen A."/>
            <person name="Janssen B."/>
            <person name="Plunkett B."/>
            <person name="Dwamena C."/>
            <person name="Voogd C."/>
            <person name="Leif D."/>
            <person name="Lafferty D."/>
            <person name="Souleyre E."/>
            <person name="Varkonyi-Gasic E."/>
            <person name="Gambi F."/>
            <person name="Hanley J."/>
            <person name="Yao J.-L."/>
            <person name="Cheung J."/>
            <person name="David K."/>
            <person name="Warren B."/>
            <person name="Marsh K."/>
            <person name="Snowden K."/>
            <person name="Lin-Wang K."/>
            <person name="Brian L."/>
            <person name="Martinez-Sanchez M."/>
            <person name="Wang M."/>
            <person name="Ileperuma N."/>
            <person name="Macnee N."/>
            <person name="Campin R."/>
            <person name="Mcatee P."/>
            <person name="Drummond R."/>
            <person name="Espley R."/>
            <person name="Ireland H."/>
            <person name="Wu R."/>
            <person name="Atkinson R."/>
            <person name="Karunairetnam S."/>
            <person name="Bulley S."/>
            <person name="Chunkath S."/>
            <person name="Hanley Z."/>
            <person name="Storey R."/>
            <person name="Thrimawithana A."/>
            <person name="Thomson S."/>
            <person name="David C."/>
            <person name="Testolin R."/>
        </authorList>
    </citation>
    <scope>NUCLEOTIDE SEQUENCE [LARGE SCALE GENOMIC DNA]</scope>
    <source>
        <strain evidence="7">cv. Red5</strain>
        <tissue evidence="6">Young leaf</tissue>
    </source>
</reference>
<dbReference type="SMR" id="A0A2R6RH71"/>
<dbReference type="InterPro" id="IPR003441">
    <property type="entry name" value="NAC-dom"/>
</dbReference>
<protein>
    <submittedName>
        <fullName evidence="6">NAC domain-containing protein</fullName>
    </submittedName>
</protein>
<dbReference type="PROSITE" id="PS51005">
    <property type="entry name" value="NAC"/>
    <property type="match status" value="1"/>
</dbReference>
<proteinExistence type="predicted"/>
<gene>
    <name evidence="6" type="ORF">CEY00_Acc06991</name>
</gene>
<dbReference type="STRING" id="1590841.A0A2R6RH71"/>
<dbReference type="Proteomes" id="UP000241394">
    <property type="component" value="Chromosome LG6"/>
</dbReference>
<dbReference type="GO" id="GO:0006355">
    <property type="term" value="P:regulation of DNA-templated transcription"/>
    <property type="evidence" value="ECO:0007669"/>
    <property type="project" value="InterPro"/>
</dbReference>
<dbReference type="OMA" id="PINNGYH"/>
<evidence type="ECO:0000256" key="2">
    <source>
        <dbReference type="ARBA" id="ARBA00023125"/>
    </source>
</evidence>
<comment type="caution">
    <text evidence="6">The sequence shown here is derived from an EMBL/GenBank/DDBJ whole genome shotgun (WGS) entry which is preliminary data.</text>
</comment>
<dbReference type="GO" id="GO:0048731">
    <property type="term" value="P:system development"/>
    <property type="evidence" value="ECO:0007669"/>
    <property type="project" value="TreeGrafter"/>
</dbReference>
<dbReference type="InterPro" id="IPR036093">
    <property type="entry name" value="NAC_dom_sf"/>
</dbReference>
<dbReference type="InParanoid" id="A0A2R6RH71"/>
<dbReference type="EMBL" id="NKQK01000006">
    <property type="protein sequence ID" value="PSS29375.1"/>
    <property type="molecule type" value="Genomic_DNA"/>
</dbReference>
<dbReference type="Gene3D" id="2.170.150.80">
    <property type="entry name" value="NAC domain"/>
    <property type="match status" value="1"/>
</dbReference>
<dbReference type="PANTHER" id="PTHR31719">
    <property type="entry name" value="NAC TRANSCRIPTION FACTOR 56"/>
    <property type="match status" value="1"/>
</dbReference>
<evidence type="ECO:0000256" key="4">
    <source>
        <dbReference type="ARBA" id="ARBA00023242"/>
    </source>
</evidence>
<dbReference type="OrthoDB" id="774757at2759"/>
<evidence type="ECO:0000256" key="3">
    <source>
        <dbReference type="ARBA" id="ARBA00023163"/>
    </source>
</evidence>
<sequence>MEETENADRMAFMVPYGFRFNPKDQEIIYLLLRKANGNSLPVDEGLIQERDLFGKEEPWEIFGQGMEKTRYFFTRLKKKSKRNGCNFVRTAGKGTWKGQDGRGCNPLTNHKGRIIGFKKNLVYKGKGTDTKGRWLMKEYHLDGVSLEPQPKFNDYVLCRIRKKDDGRKQEKQTDKPIIHQVANVGFKAEASSTMESNIPCLIDYELPNLSVPADAARMESIARDWMTKYSYYNSKESRIDRGGDQRMARLGTENCVPEGVSTRFMQDDEAEFWRDFAPILKSFSDEGLGGRLWTESWQSR</sequence>